<protein>
    <recommendedName>
        <fullName evidence="4">DUF5671 domain-containing protein</fullName>
    </recommendedName>
</protein>
<reference evidence="2 3" key="1">
    <citation type="submission" date="2016-10" db="EMBL/GenBank/DDBJ databases">
        <title>Draft genome sequences of four alkaliphilic bacteria belonging to the Anaerobacillus genus.</title>
        <authorList>
            <person name="Bassil N.M."/>
            <person name="Lloyd J.R."/>
        </authorList>
    </citation>
    <scope>NUCLEOTIDE SEQUENCE [LARGE SCALE GENOMIC DNA]</scope>
    <source>
        <strain evidence="2 3">DSM 22531</strain>
    </source>
</reference>
<evidence type="ECO:0000313" key="2">
    <source>
        <dbReference type="EMBL" id="OIJ19454.1"/>
    </source>
</evidence>
<keyword evidence="1" id="KW-0472">Membrane</keyword>
<feature type="transmembrane region" description="Helical" evidence="1">
    <location>
        <begin position="128"/>
        <end position="145"/>
    </location>
</feature>
<dbReference type="EMBL" id="MLQS01000018">
    <property type="protein sequence ID" value="OIJ19454.1"/>
    <property type="molecule type" value="Genomic_DNA"/>
</dbReference>
<evidence type="ECO:0000313" key="3">
    <source>
        <dbReference type="Proteomes" id="UP000180057"/>
    </source>
</evidence>
<sequence length="154" mass="18066">MVSLLFPIGFLCVVLFIIFVIFAGKHGESDQERVNELIKNLYVYLVCFATLMMSIGGGVGLFMAASDIIVPNDYYMSYEEYKMNQNYKFTPDHERVVEEYSEEEMRAMYNNYREAEIERSKNRAKNSLIKSFGWIIIPLPIFILFSRRLRKQQA</sequence>
<proteinExistence type="predicted"/>
<dbReference type="AlphaFoldDB" id="A0A1S2M4B2"/>
<name>A0A1S2M4B2_9BACI</name>
<keyword evidence="1" id="KW-0812">Transmembrane</keyword>
<accession>A0A1S2M4B2</accession>
<feature type="transmembrane region" description="Helical" evidence="1">
    <location>
        <begin position="43"/>
        <end position="65"/>
    </location>
</feature>
<keyword evidence="1" id="KW-1133">Transmembrane helix</keyword>
<dbReference type="Proteomes" id="UP000180057">
    <property type="component" value="Unassembled WGS sequence"/>
</dbReference>
<comment type="caution">
    <text evidence="2">The sequence shown here is derived from an EMBL/GenBank/DDBJ whole genome shotgun (WGS) entry which is preliminary data.</text>
</comment>
<evidence type="ECO:0000256" key="1">
    <source>
        <dbReference type="SAM" id="Phobius"/>
    </source>
</evidence>
<keyword evidence="3" id="KW-1185">Reference proteome</keyword>
<gene>
    <name evidence="2" type="ORF">BKP45_13500</name>
</gene>
<organism evidence="2 3">
    <name type="scientific">Anaerobacillus alkalidiazotrophicus</name>
    <dbReference type="NCBI Taxonomy" id="472963"/>
    <lineage>
        <taxon>Bacteria</taxon>
        <taxon>Bacillati</taxon>
        <taxon>Bacillota</taxon>
        <taxon>Bacilli</taxon>
        <taxon>Bacillales</taxon>
        <taxon>Bacillaceae</taxon>
        <taxon>Anaerobacillus</taxon>
    </lineage>
</organism>
<evidence type="ECO:0008006" key="4">
    <source>
        <dbReference type="Google" id="ProtNLM"/>
    </source>
</evidence>
<feature type="transmembrane region" description="Helical" evidence="1">
    <location>
        <begin position="6"/>
        <end position="23"/>
    </location>
</feature>
<dbReference type="RefSeq" id="WP_071390219.1">
    <property type="nucleotide sequence ID" value="NZ_MLQS01000018.1"/>
</dbReference>